<reference evidence="2 3" key="1">
    <citation type="journal article" name="Front. Microbiol.">
        <title>Sugar Metabolism of the First Thermophilic Planctomycete Thermogutta terrifontis: Comparative Genomic and Transcriptomic Approaches.</title>
        <authorList>
            <person name="Elcheninov A.G."/>
            <person name="Menzel P."/>
            <person name="Gudbergsdottir S.R."/>
            <person name="Slesarev A.I."/>
            <person name="Kadnikov V.V."/>
            <person name="Krogh A."/>
            <person name="Bonch-Osmolovskaya E.A."/>
            <person name="Peng X."/>
            <person name="Kublanov I.V."/>
        </authorList>
    </citation>
    <scope>NUCLEOTIDE SEQUENCE [LARGE SCALE GENOMIC DNA]</scope>
    <source>
        <strain evidence="2 3">R1</strain>
    </source>
</reference>
<dbReference type="Gene3D" id="3.60.21.10">
    <property type="match status" value="1"/>
</dbReference>
<dbReference type="PANTHER" id="PTHR12905">
    <property type="entry name" value="METALLOPHOSPHOESTERASE"/>
    <property type="match status" value="1"/>
</dbReference>
<dbReference type="SUPFAM" id="SSF56300">
    <property type="entry name" value="Metallo-dependent phosphatases"/>
    <property type="match status" value="1"/>
</dbReference>
<evidence type="ECO:0000313" key="3">
    <source>
        <dbReference type="Proteomes" id="UP000215086"/>
    </source>
</evidence>
<dbReference type="PANTHER" id="PTHR12905:SF0">
    <property type="entry name" value="CALCINEURIN-LIKE PHOSPHOESTERASE DOMAIN-CONTAINING PROTEIN"/>
    <property type="match status" value="1"/>
</dbReference>
<dbReference type="Proteomes" id="UP000215086">
    <property type="component" value="Chromosome"/>
</dbReference>
<evidence type="ECO:0000313" key="2">
    <source>
        <dbReference type="EMBL" id="ASV74677.1"/>
    </source>
</evidence>
<dbReference type="InterPro" id="IPR051693">
    <property type="entry name" value="UPF0046_metallophosphoest"/>
</dbReference>
<proteinExistence type="predicted"/>
<evidence type="ECO:0000259" key="1">
    <source>
        <dbReference type="Pfam" id="PF00149"/>
    </source>
</evidence>
<gene>
    <name evidence="2" type="ORF">THTE_2075</name>
</gene>
<dbReference type="Pfam" id="PF00149">
    <property type="entry name" value="Metallophos"/>
    <property type="match status" value="1"/>
</dbReference>
<name>A0A286RFF8_9BACT</name>
<dbReference type="KEGG" id="ttf:THTE_2075"/>
<protein>
    <recommendedName>
        <fullName evidence="1">Calcineurin-like phosphoesterase domain-containing protein</fullName>
    </recommendedName>
</protein>
<feature type="domain" description="Calcineurin-like phosphoesterase" evidence="1">
    <location>
        <begin position="1"/>
        <end position="150"/>
    </location>
</feature>
<sequence>MILLAGDLTHFGSGRDVDPLIERCREKSPIVYAVAGNCDTKEVALRLDELGVNLAARGTVVNGVGVHGLPGIPHWRPGMYQFSEDQLRDMLEQGWTQLESASCRITLAHAPPRNCAVDRVYWGCHVGSVALREFIQRNQPAVVICGHIHEGRGLASEGSTQIVNCGHGSSGFYATITVETSSDCPSIQVALHEA</sequence>
<organism evidence="2 3">
    <name type="scientific">Thermogutta terrifontis</name>
    <dbReference type="NCBI Taxonomy" id="1331910"/>
    <lineage>
        <taxon>Bacteria</taxon>
        <taxon>Pseudomonadati</taxon>
        <taxon>Planctomycetota</taxon>
        <taxon>Planctomycetia</taxon>
        <taxon>Pirellulales</taxon>
        <taxon>Thermoguttaceae</taxon>
        <taxon>Thermogutta</taxon>
    </lineage>
</organism>
<dbReference type="EMBL" id="CP018477">
    <property type="protein sequence ID" value="ASV74677.1"/>
    <property type="molecule type" value="Genomic_DNA"/>
</dbReference>
<dbReference type="GO" id="GO:0016787">
    <property type="term" value="F:hydrolase activity"/>
    <property type="evidence" value="ECO:0007669"/>
    <property type="project" value="InterPro"/>
</dbReference>
<dbReference type="AlphaFoldDB" id="A0A286RFF8"/>
<dbReference type="InterPro" id="IPR004843">
    <property type="entry name" value="Calcineurin-like_PHP"/>
</dbReference>
<keyword evidence="3" id="KW-1185">Reference proteome</keyword>
<dbReference type="InterPro" id="IPR029052">
    <property type="entry name" value="Metallo-depent_PP-like"/>
</dbReference>
<accession>A0A286RFF8</accession>